<evidence type="ECO:0000259" key="2">
    <source>
        <dbReference type="Pfam" id="PF20150"/>
    </source>
</evidence>
<organism evidence="3 4">
    <name type="scientific">Fusarium equiseti</name>
    <name type="common">Fusarium scirpi</name>
    <dbReference type="NCBI Taxonomy" id="61235"/>
    <lineage>
        <taxon>Eukaryota</taxon>
        <taxon>Fungi</taxon>
        <taxon>Dikarya</taxon>
        <taxon>Ascomycota</taxon>
        <taxon>Pezizomycotina</taxon>
        <taxon>Sordariomycetes</taxon>
        <taxon>Hypocreomycetidae</taxon>
        <taxon>Hypocreales</taxon>
        <taxon>Nectriaceae</taxon>
        <taxon>Fusarium</taxon>
        <taxon>Fusarium incarnatum-equiseti species complex</taxon>
    </lineage>
</organism>
<sequence>MSTEMPPDQRVSPSRVKQSPTPPRASFPNLPPELRSMIWEAVCIPFAEKDGVHYIDIDKIEEESQNRGSLYSRDIGLWNVCRESRRAIAAHYHLDLWLLAQYQPLDSIEMQCAIKATRKKNARPVTSVDNDFLTVAFGPFDEHSEVQPTHHRLCVRTSSPEFLMPRLKRLNLYLPMVKSLKKISLVRYWKLAFDKDRSFNYPRPRSWRKLMSETSQRSLWYRCQSALWDGKVGLDCPVVLLDKIRSYLVRDRTYSTIGLEDECYFKIRTFESVSVTGRSEYCDMIALWHDSSIAHAIHINEAYPNRFDVYVPCSSRLIPLQGN</sequence>
<name>A0ABQ8R8L7_FUSEQ</name>
<dbReference type="InterPro" id="IPR045518">
    <property type="entry name" value="2EXR"/>
</dbReference>
<feature type="region of interest" description="Disordered" evidence="1">
    <location>
        <begin position="1"/>
        <end position="29"/>
    </location>
</feature>
<feature type="compositionally biased region" description="Pro residues" evidence="1">
    <location>
        <begin position="20"/>
        <end position="29"/>
    </location>
</feature>
<gene>
    <name evidence="3" type="ORF">NW768_007723</name>
</gene>
<protein>
    <recommendedName>
        <fullName evidence="2">2EXR domain-containing protein</fullName>
    </recommendedName>
</protein>
<proteinExistence type="predicted"/>
<evidence type="ECO:0000256" key="1">
    <source>
        <dbReference type="SAM" id="MobiDB-lite"/>
    </source>
</evidence>
<dbReference type="Proteomes" id="UP001152024">
    <property type="component" value="Unassembled WGS sequence"/>
</dbReference>
<accession>A0ABQ8R8L7</accession>
<comment type="caution">
    <text evidence="3">The sequence shown here is derived from an EMBL/GenBank/DDBJ whole genome shotgun (WGS) entry which is preliminary data.</text>
</comment>
<dbReference type="Pfam" id="PF20150">
    <property type="entry name" value="2EXR"/>
    <property type="match status" value="1"/>
</dbReference>
<feature type="domain" description="2EXR" evidence="2">
    <location>
        <begin position="26"/>
        <end position="94"/>
    </location>
</feature>
<evidence type="ECO:0000313" key="3">
    <source>
        <dbReference type="EMBL" id="KAJ4129188.1"/>
    </source>
</evidence>
<dbReference type="EMBL" id="JAOQBH010000011">
    <property type="protein sequence ID" value="KAJ4129188.1"/>
    <property type="molecule type" value="Genomic_DNA"/>
</dbReference>
<evidence type="ECO:0000313" key="4">
    <source>
        <dbReference type="Proteomes" id="UP001152024"/>
    </source>
</evidence>
<keyword evidence="4" id="KW-1185">Reference proteome</keyword>
<reference evidence="3" key="1">
    <citation type="submission" date="2022-09" db="EMBL/GenBank/DDBJ databases">
        <title>Fusarium specimens isolated from Avocado Roots.</title>
        <authorList>
            <person name="Stajich J."/>
            <person name="Roper C."/>
            <person name="Heimlech-Rivalta G."/>
        </authorList>
    </citation>
    <scope>NUCLEOTIDE SEQUENCE</scope>
    <source>
        <strain evidence="3">CF00095</strain>
    </source>
</reference>